<accession>A0A7R9V0S8</accession>
<sequence length="117" mass="12752">MPAGGVASHQFLLRASCRGGKTARMAHETLPPAFMSGCVAGQMACICHCRGTRRWTLHAGPTNCPEARMTSTSCGARRLMIGMLVQLACRMDQPALPPAHHTRVFPHKSAQPWVYPR</sequence>
<evidence type="ECO:0000313" key="1">
    <source>
        <dbReference type="EMBL" id="CAD8281586.1"/>
    </source>
</evidence>
<reference evidence="1" key="1">
    <citation type="submission" date="2021-01" db="EMBL/GenBank/DDBJ databases">
        <authorList>
            <person name="Corre E."/>
            <person name="Pelletier E."/>
            <person name="Niang G."/>
            <person name="Scheremetjew M."/>
            <person name="Finn R."/>
            <person name="Kale V."/>
            <person name="Holt S."/>
            <person name="Cochrane G."/>
            <person name="Meng A."/>
            <person name="Brown T."/>
            <person name="Cohen L."/>
        </authorList>
    </citation>
    <scope>NUCLEOTIDE SEQUENCE</scope>
    <source>
        <strain evidence="1">CCMP219</strain>
    </source>
</reference>
<name>A0A7R9V0S8_9CHLO</name>
<protein>
    <submittedName>
        <fullName evidence="1">Uncharacterized protein</fullName>
    </submittedName>
</protein>
<dbReference type="EMBL" id="HBEC01003515">
    <property type="protein sequence ID" value="CAD8281586.1"/>
    <property type="molecule type" value="Transcribed_RNA"/>
</dbReference>
<organism evidence="1">
    <name type="scientific">Chlamydomonas euryale</name>
    <dbReference type="NCBI Taxonomy" id="1486919"/>
    <lineage>
        <taxon>Eukaryota</taxon>
        <taxon>Viridiplantae</taxon>
        <taxon>Chlorophyta</taxon>
        <taxon>core chlorophytes</taxon>
        <taxon>Chlorophyceae</taxon>
        <taxon>CS clade</taxon>
        <taxon>Chlamydomonadales</taxon>
        <taxon>Chlamydomonadaceae</taxon>
        <taxon>Chlamydomonas</taxon>
    </lineage>
</organism>
<gene>
    <name evidence="1" type="ORF">CEUR00632_LOCUS1621</name>
</gene>
<dbReference type="AlphaFoldDB" id="A0A7R9V0S8"/>
<proteinExistence type="predicted"/>